<protein>
    <submittedName>
        <fullName evidence="1">Uncharacterized protein</fullName>
    </submittedName>
</protein>
<reference evidence="1 2" key="1">
    <citation type="submission" date="2010-01" db="EMBL/GenBank/DDBJ databases">
        <title>The Genome Sequence of Escherichia coli M605.</title>
        <authorList>
            <consortium name="The Broad Institute Genome Sequencing Platform"/>
            <consortium name="The Broad Institute Genome Sequencing Center for Infectious Disease"/>
            <person name="Feldgarden M."/>
            <person name="Gordon D.M."/>
            <person name="Johnson J.R."/>
            <person name="Johnston B.D."/>
            <person name="Young S."/>
            <person name="Zeng Q."/>
            <person name="Koehrsen M."/>
            <person name="Alvarado L."/>
            <person name="Berlin A.M."/>
            <person name="Borenstein D."/>
            <person name="Chapman S.B."/>
            <person name="Chen Z."/>
            <person name="Engels R."/>
            <person name="Freedman E."/>
            <person name="Gellesch M."/>
            <person name="Goldberg J."/>
            <person name="Griggs A."/>
            <person name="Gujja S."/>
            <person name="Heilman E.R."/>
            <person name="Heiman D.I."/>
            <person name="Hepburn T.A."/>
            <person name="Howarth C."/>
            <person name="Jen D."/>
            <person name="Larson L."/>
            <person name="Lewis B."/>
            <person name="Mehta T."/>
            <person name="Park D."/>
            <person name="Pearson M."/>
            <person name="Richards J."/>
            <person name="Roberts A."/>
            <person name="Saif S."/>
            <person name="Shea T.D."/>
            <person name="Shenoy N."/>
            <person name="Sisk P."/>
            <person name="Stolte C."/>
            <person name="Sykes S.N."/>
            <person name="Walk T."/>
            <person name="White J."/>
            <person name="Yandava C."/>
            <person name="Haas B."/>
            <person name="Henn M.R."/>
            <person name="Nusbaum C."/>
            <person name="Birren B."/>
        </authorList>
    </citation>
    <scope>NUCLEOTIDE SEQUENCE [LARGE SCALE GENOMIC DNA]</scope>
    <source>
        <strain evidence="1 2">M605</strain>
    </source>
</reference>
<name>F4SVL7_ECOLX</name>
<accession>F4SVL7</accession>
<dbReference type="AlphaFoldDB" id="F4SVL7"/>
<organism evidence="1 2">
    <name type="scientific">Escherichia coli M605</name>
    <dbReference type="NCBI Taxonomy" id="656417"/>
    <lineage>
        <taxon>Bacteria</taxon>
        <taxon>Pseudomonadati</taxon>
        <taxon>Pseudomonadota</taxon>
        <taxon>Gammaproteobacteria</taxon>
        <taxon>Enterobacterales</taxon>
        <taxon>Enterobacteriaceae</taxon>
        <taxon>Escherichia</taxon>
    </lineage>
</organism>
<gene>
    <name evidence="1" type="ORF">ECIG_00463</name>
</gene>
<evidence type="ECO:0000313" key="1">
    <source>
        <dbReference type="EMBL" id="EGI16959.1"/>
    </source>
</evidence>
<dbReference type="EMBL" id="GL883901">
    <property type="protein sequence ID" value="EGI16959.1"/>
    <property type="molecule type" value="Genomic_DNA"/>
</dbReference>
<dbReference type="Proteomes" id="UP000004710">
    <property type="component" value="Unassembled WGS sequence"/>
</dbReference>
<evidence type="ECO:0000313" key="2">
    <source>
        <dbReference type="Proteomes" id="UP000004710"/>
    </source>
</evidence>
<dbReference type="HOGENOM" id="CLU_3396472_0_0_6"/>
<sequence length="31" mass="3534">MVHFYGQNNRFTFEPPNTSLQSLFSLADGKS</sequence>
<proteinExistence type="predicted"/>